<keyword evidence="9 11" id="KW-0520">NAD</keyword>
<evidence type="ECO:0000256" key="10">
    <source>
        <dbReference type="ARBA" id="ARBA00048721"/>
    </source>
</evidence>
<dbReference type="Proteomes" id="UP000011021">
    <property type="component" value="Unassembled WGS sequence"/>
</dbReference>
<comment type="caution">
    <text evidence="13">The sequence shown here is derived from an EMBL/GenBank/DDBJ whole genome shotgun (WGS) entry which is preliminary data.</text>
</comment>
<dbReference type="CDD" id="cd02165">
    <property type="entry name" value="NMNAT"/>
    <property type="match status" value="1"/>
</dbReference>
<keyword evidence="5 11" id="KW-0808">Transferase</keyword>
<evidence type="ECO:0000259" key="12">
    <source>
        <dbReference type="Pfam" id="PF01467"/>
    </source>
</evidence>
<protein>
    <recommendedName>
        <fullName evidence="11">Probable nicotinate-nucleotide adenylyltransferase</fullName>
        <ecNumber evidence="11">2.7.7.18</ecNumber>
    </recommendedName>
    <alternativeName>
        <fullName evidence="11">Deamido-NAD(+) diphosphorylase</fullName>
    </alternativeName>
    <alternativeName>
        <fullName evidence="11">Deamido-NAD(+) pyrophosphorylase</fullName>
    </alternativeName>
    <alternativeName>
        <fullName evidence="11">Nicotinate mononucleotide adenylyltransferase</fullName>
        <shortName evidence="11">NaMN adenylyltransferase</shortName>
    </alternativeName>
</protein>
<comment type="catalytic activity">
    <reaction evidence="10 11">
        <text>nicotinate beta-D-ribonucleotide + ATP + H(+) = deamido-NAD(+) + diphosphate</text>
        <dbReference type="Rhea" id="RHEA:22860"/>
        <dbReference type="ChEBI" id="CHEBI:15378"/>
        <dbReference type="ChEBI" id="CHEBI:30616"/>
        <dbReference type="ChEBI" id="CHEBI:33019"/>
        <dbReference type="ChEBI" id="CHEBI:57502"/>
        <dbReference type="ChEBI" id="CHEBI:58437"/>
        <dbReference type="EC" id="2.7.7.18"/>
    </reaction>
</comment>
<comment type="similarity">
    <text evidence="3 11">Belongs to the NadD family.</text>
</comment>
<dbReference type="GO" id="GO:0009435">
    <property type="term" value="P:NAD+ biosynthetic process"/>
    <property type="evidence" value="ECO:0007669"/>
    <property type="project" value="UniProtKB-UniRule"/>
</dbReference>
<dbReference type="PANTHER" id="PTHR39321:SF3">
    <property type="entry name" value="PHOSPHOPANTETHEINE ADENYLYLTRANSFERASE"/>
    <property type="match status" value="1"/>
</dbReference>
<evidence type="ECO:0000256" key="8">
    <source>
        <dbReference type="ARBA" id="ARBA00022840"/>
    </source>
</evidence>
<dbReference type="EC" id="2.7.7.18" evidence="11"/>
<dbReference type="Pfam" id="PF01467">
    <property type="entry name" value="CTP_transf_like"/>
    <property type="match status" value="1"/>
</dbReference>
<dbReference type="InterPro" id="IPR014729">
    <property type="entry name" value="Rossmann-like_a/b/a_fold"/>
</dbReference>
<dbReference type="RefSeq" id="WP_005673764.1">
    <property type="nucleotide sequence ID" value="NZ_CP146288.1"/>
</dbReference>
<comment type="pathway">
    <text evidence="2 11">Cofactor biosynthesis; NAD(+) biosynthesis; deamido-NAD(+) from nicotinate D-ribonucleotide: step 1/1.</text>
</comment>
<dbReference type="InterPro" id="IPR005248">
    <property type="entry name" value="NadD/NMNAT"/>
</dbReference>
<evidence type="ECO:0000256" key="2">
    <source>
        <dbReference type="ARBA" id="ARBA00005019"/>
    </source>
</evidence>
<keyword evidence="8 11" id="KW-0067">ATP-binding</keyword>
<accession>E7RXR1</accession>
<keyword evidence="4 11" id="KW-0662">Pyridine nucleotide biosynthesis</keyword>
<keyword evidence="7 11" id="KW-0547">Nucleotide-binding</keyword>
<evidence type="ECO:0000256" key="3">
    <source>
        <dbReference type="ARBA" id="ARBA00009014"/>
    </source>
</evidence>
<dbReference type="Gene3D" id="3.40.50.620">
    <property type="entry name" value="HUPs"/>
    <property type="match status" value="1"/>
</dbReference>
<name>E7RXR1_9BURK</name>
<keyword evidence="14" id="KW-1185">Reference proteome</keyword>
<proteinExistence type="inferred from homology"/>
<sequence>MSLGRRRRIGLLGGSFDPVHMAHLALGQAAITALKLDQLVLIPAGHAWQKGGNQADGRHRLAMLRLAIASLPASTEASHWKIDEQEVNRNGPSYTIDTLKALREHYGPDDALILVLGSDQFRNLDTWHDWQHLLDCAHLAVTQRERVPLSDLPPDIEKLLAARGTGSLPDTPAGSIMFFRMPPVPLSATQLRKQLAAGQPVSGLLPMGVEAYIRRHGLYGTGTPETGQD</sequence>
<evidence type="ECO:0000256" key="5">
    <source>
        <dbReference type="ARBA" id="ARBA00022679"/>
    </source>
</evidence>
<dbReference type="STRING" id="887898.HMPREF0551_1482"/>
<evidence type="ECO:0000313" key="14">
    <source>
        <dbReference type="Proteomes" id="UP000011021"/>
    </source>
</evidence>
<evidence type="ECO:0000256" key="7">
    <source>
        <dbReference type="ARBA" id="ARBA00022741"/>
    </source>
</evidence>
<comment type="function">
    <text evidence="1 11">Catalyzes the reversible adenylation of nicotinate mononucleotide (NaMN) to nicotinic acid adenine dinucleotide (NaAD).</text>
</comment>
<dbReference type="AlphaFoldDB" id="E7RXR1"/>
<dbReference type="HOGENOM" id="CLU_069765_0_0_4"/>
<dbReference type="InterPro" id="IPR004821">
    <property type="entry name" value="Cyt_trans-like"/>
</dbReference>
<gene>
    <name evidence="11 13" type="primary">nadD</name>
    <name evidence="13" type="ORF">HMPREF0551_1482</name>
</gene>
<keyword evidence="6 11" id="KW-0548">Nucleotidyltransferase</keyword>
<dbReference type="HAMAP" id="MF_00244">
    <property type="entry name" value="NaMN_adenylyltr"/>
    <property type="match status" value="1"/>
</dbReference>
<evidence type="ECO:0000256" key="11">
    <source>
        <dbReference type="HAMAP-Rule" id="MF_00244"/>
    </source>
</evidence>
<dbReference type="eggNOG" id="COG1057">
    <property type="taxonomic scope" value="Bacteria"/>
</dbReference>
<evidence type="ECO:0000256" key="9">
    <source>
        <dbReference type="ARBA" id="ARBA00023027"/>
    </source>
</evidence>
<evidence type="ECO:0000256" key="1">
    <source>
        <dbReference type="ARBA" id="ARBA00002324"/>
    </source>
</evidence>
<dbReference type="SUPFAM" id="SSF52374">
    <property type="entry name" value="Nucleotidylyl transferase"/>
    <property type="match status" value="1"/>
</dbReference>
<evidence type="ECO:0000256" key="4">
    <source>
        <dbReference type="ARBA" id="ARBA00022642"/>
    </source>
</evidence>
<dbReference type="EMBL" id="AEQP01000010">
    <property type="protein sequence ID" value="EFV94735.1"/>
    <property type="molecule type" value="Genomic_DNA"/>
</dbReference>
<evidence type="ECO:0000256" key="6">
    <source>
        <dbReference type="ARBA" id="ARBA00022695"/>
    </source>
</evidence>
<dbReference type="UniPathway" id="UPA00253">
    <property type="reaction ID" value="UER00332"/>
</dbReference>
<dbReference type="GO" id="GO:0005524">
    <property type="term" value="F:ATP binding"/>
    <property type="evidence" value="ECO:0007669"/>
    <property type="project" value="UniProtKB-KW"/>
</dbReference>
<dbReference type="NCBIfam" id="TIGR00482">
    <property type="entry name" value="nicotinate (nicotinamide) nucleotide adenylyltransferase"/>
    <property type="match status" value="1"/>
</dbReference>
<dbReference type="GO" id="GO:0004515">
    <property type="term" value="F:nicotinate-nucleotide adenylyltransferase activity"/>
    <property type="evidence" value="ECO:0007669"/>
    <property type="project" value="UniProtKB-UniRule"/>
</dbReference>
<organism evidence="13 14">
    <name type="scientific">Lautropia mirabilis ATCC 51599</name>
    <dbReference type="NCBI Taxonomy" id="887898"/>
    <lineage>
        <taxon>Bacteria</taxon>
        <taxon>Pseudomonadati</taxon>
        <taxon>Pseudomonadota</taxon>
        <taxon>Betaproteobacteria</taxon>
        <taxon>Burkholderiales</taxon>
        <taxon>Burkholderiaceae</taxon>
        <taxon>Lautropia</taxon>
    </lineage>
</organism>
<evidence type="ECO:0000313" key="13">
    <source>
        <dbReference type="EMBL" id="EFV94735.1"/>
    </source>
</evidence>
<dbReference type="PANTHER" id="PTHR39321">
    <property type="entry name" value="NICOTINATE-NUCLEOTIDE ADENYLYLTRANSFERASE-RELATED"/>
    <property type="match status" value="1"/>
</dbReference>
<reference evidence="13 14" key="1">
    <citation type="submission" date="2010-12" db="EMBL/GenBank/DDBJ databases">
        <authorList>
            <person name="Muzny D."/>
            <person name="Qin X."/>
            <person name="Deng J."/>
            <person name="Jiang H."/>
            <person name="Liu Y."/>
            <person name="Qu J."/>
            <person name="Song X.-Z."/>
            <person name="Zhang L."/>
            <person name="Thornton R."/>
            <person name="Coyle M."/>
            <person name="Francisco L."/>
            <person name="Jackson L."/>
            <person name="Javaid M."/>
            <person name="Korchina V."/>
            <person name="Kovar C."/>
            <person name="Mata R."/>
            <person name="Mathew T."/>
            <person name="Ngo R."/>
            <person name="Nguyen L."/>
            <person name="Nguyen N."/>
            <person name="Okwuonu G."/>
            <person name="Ongeri F."/>
            <person name="Pham C."/>
            <person name="Simmons D."/>
            <person name="Wilczek-Boney K."/>
            <person name="Hale W."/>
            <person name="Jakkamsetti A."/>
            <person name="Pham P."/>
            <person name="Ruth R."/>
            <person name="San Lucas F."/>
            <person name="Warren J."/>
            <person name="Zhang J."/>
            <person name="Zhao Z."/>
            <person name="Zhou C."/>
            <person name="Zhu D."/>
            <person name="Lee S."/>
            <person name="Bess C."/>
            <person name="Blankenburg K."/>
            <person name="Forbes L."/>
            <person name="Fu Q."/>
            <person name="Gubbala S."/>
            <person name="Hirani K."/>
            <person name="Jayaseelan J.C."/>
            <person name="Lara F."/>
            <person name="Munidasa M."/>
            <person name="Palculict T."/>
            <person name="Patil S."/>
            <person name="Pu L.-L."/>
            <person name="Saada N."/>
            <person name="Tang L."/>
            <person name="Weissenberger G."/>
            <person name="Zhu Y."/>
            <person name="Hemphill L."/>
            <person name="Shang Y."/>
            <person name="Youmans B."/>
            <person name="Ayvaz T."/>
            <person name="Ross M."/>
            <person name="Santibanez J."/>
            <person name="Aqrawi P."/>
            <person name="Gross S."/>
            <person name="Joshi V."/>
            <person name="Fowler G."/>
            <person name="Nazareth L."/>
            <person name="Reid J."/>
            <person name="Worley K."/>
            <person name="Petrosino J."/>
            <person name="Highlander S."/>
            <person name="Gibbs R."/>
        </authorList>
    </citation>
    <scope>NUCLEOTIDE SEQUENCE [LARGE SCALE GENOMIC DNA]</scope>
    <source>
        <strain evidence="13 14">ATCC 51599</strain>
    </source>
</reference>
<feature type="domain" description="Cytidyltransferase-like" evidence="12">
    <location>
        <begin position="11"/>
        <end position="193"/>
    </location>
</feature>